<evidence type="ECO:0000313" key="4">
    <source>
        <dbReference type="Proteomes" id="UP000027920"/>
    </source>
</evidence>
<keyword evidence="2" id="KW-0560">Oxidoreductase</keyword>
<dbReference type="Pfam" id="PF00106">
    <property type="entry name" value="adh_short"/>
    <property type="match status" value="1"/>
</dbReference>
<dbReference type="Pfam" id="PF13561">
    <property type="entry name" value="adh_short_C2"/>
    <property type="match status" value="1"/>
</dbReference>
<dbReference type="Proteomes" id="UP000027920">
    <property type="component" value="Unassembled WGS sequence"/>
</dbReference>
<protein>
    <recommendedName>
        <fullName evidence="5">3-oxoacyl-[acyl-carrier protein] reductase</fullName>
    </recommendedName>
</protein>
<gene>
    <name evidence="3" type="ORF">A1O9_02574</name>
</gene>
<organism evidence="3 4">
    <name type="scientific">Exophiala aquamarina CBS 119918</name>
    <dbReference type="NCBI Taxonomy" id="1182545"/>
    <lineage>
        <taxon>Eukaryota</taxon>
        <taxon>Fungi</taxon>
        <taxon>Dikarya</taxon>
        <taxon>Ascomycota</taxon>
        <taxon>Pezizomycotina</taxon>
        <taxon>Eurotiomycetes</taxon>
        <taxon>Chaetothyriomycetidae</taxon>
        <taxon>Chaetothyriales</taxon>
        <taxon>Herpotrichiellaceae</taxon>
        <taxon>Exophiala</taxon>
    </lineage>
</organism>
<dbReference type="STRING" id="1182545.A0A072PZF0"/>
<dbReference type="OrthoDB" id="47007at2759"/>
<evidence type="ECO:0008006" key="5">
    <source>
        <dbReference type="Google" id="ProtNLM"/>
    </source>
</evidence>
<dbReference type="Gene3D" id="3.40.50.720">
    <property type="entry name" value="NAD(P)-binding Rossmann-like Domain"/>
    <property type="match status" value="2"/>
</dbReference>
<name>A0A072PZF0_9EURO</name>
<dbReference type="SUPFAM" id="SSF51735">
    <property type="entry name" value="NAD(P)-binding Rossmann-fold domains"/>
    <property type="match status" value="1"/>
</dbReference>
<comment type="similarity">
    <text evidence="1">Belongs to the short-chain dehydrogenases/reductases (SDR) family.</text>
</comment>
<dbReference type="GO" id="GO:0016614">
    <property type="term" value="F:oxidoreductase activity, acting on CH-OH group of donors"/>
    <property type="evidence" value="ECO:0007669"/>
    <property type="project" value="UniProtKB-ARBA"/>
</dbReference>
<dbReference type="PANTHER" id="PTHR48107">
    <property type="entry name" value="NADPH-DEPENDENT ALDEHYDE REDUCTASE-LIKE PROTEIN, CHLOROPLASTIC-RELATED"/>
    <property type="match status" value="1"/>
</dbReference>
<dbReference type="GeneID" id="25277516"/>
<dbReference type="RefSeq" id="XP_013263600.1">
    <property type="nucleotide sequence ID" value="XM_013408146.1"/>
</dbReference>
<dbReference type="InterPro" id="IPR036291">
    <property type="entry name" value="NAD(P)-bd_dom_sf"/>
</dbReference>
<dbReference type="EMBL" id="AMGV01000002">
    <property type="protein sequence ID" value="KEF61010.1"/>
    <property type="molecule type" value="Genomic_DNA"/>
</dbReference>
<comment type="caution">
    <text evidence="3">The sequence shown here is derived from an EMBL/GenBank/DDBJ whole genome shotgun (WGS) entry which is preliminary data.</text>
</comment>
<dbReference type="InterPro" id="IPR002347">
    <property type="entry name" value="SDR_fam"/>
</dbReference>
<dbReference type="PANTHER" id="PTHR48107:SF7">
    <property type="entry name" value="RE15974P"/>
    <property type="match status" value="1"/>
</dbReference>
<evidence type="ECO:0000256" key="1">
    <source>
        <dbReference type="ARBA" id="ARBA00006484"/>
    </source>
</evidence>
<keyword evidence="4" id="KW-1185">Reference proteome</keyword>
<evidence type="ECO:0000313" key="3">
    <source>
        <dbReference type="EMBL" id="KEF61010.1"/>
    </source>
</evidence>
<dbReference type="HOGENOM" id="CLU_010194_1_3_1"/>
<proteinExistence type="inferred from homology"/>
<dbReference type="PRINTS" id="PR00081">
    <property type="entry name" value="GDHRDH"/>
</dbReference>
<dbReference type="VEuPathDB" id="FungiDB:A1O9_02574"/>
<dbReference type="AlphaFoldDB" id="A0A072PZF0"/>
<sequence length="264" mass="28368">MSRNAQFMQAEHPQEVHQKAKLAENESSIKYYAVSGQFTNAMAITTIPAPLKGKVAIITGGSKGIGRETALNFARKGCSHIAITYVQDNAAAREVLEAITDISPDCRAVADIDDHVPASQMSYEHFEKIMIGQAWASLQLLVEAIKHMSAGGRIIMNSSGSSKMANGDPFIMHCCSKAAMDSIARNLAVIYGPSMGITVNSIGCGCTDTESLRKSIQVNGPEFGKLTENLSPLKRLGRPEEVASIISFVASPEASWINCETPYS</sequence>
<accession>A0A072PZF0</accession>
<reference evidence="3 4" key="1">
    <citation type="submission" date="2013-03" db="EMBL/GenBank/DDBJ databases">
        <title>The Genome Sequence of Exophiala aquamarina CBS 119918.</title>
        <authorList>
            <consortium name="The Broad Institute Genomics Platform"/>
            <person name="Cuomo C."/>
            <person name="de Hoog S."/>
            <person name="Gorbushina A."/>
            <person name="Walker B."/>
            <person name="Young S.K."/>
            <person name="Zeng Q."/>
            <person name="Gargeya S."/>
            <person name="Fitzgerald M."/>
            <person name="Haas B."/>
            <person name="Abouelleil A."/>
            <person name="Allen A.W."/>
            <person name="Alvarado L."/>
            <person name="Arachchi H.M."/>
            <person name="Berlin A.M."/>
            <person name="Chapman S.B."/>
            <person name="Gainer-Dewar J."/>
            <person name="Goldberg J."/>
            <person name="Griggs A."/>
            <person name="Gujja S."/>
            <person name="Hansen M."/>
            <person name="Howarth C."/>
            <person name="Imamovic A."/>
            <person name="Ireland A."/>
            <person name="Larimer J."/>
            <person name="McCowan C."/>
            <person name="Murphy C."/>
            <person name="Pearson M."/>
            <person name="Poon T.W."/>
            <person name="Priest M."/>
            <person name="Roberts A."/>
            <person name="Saif S."/>
            <person name="Shea T."/>
            <person name="Sisk P."/>
            <person name="Sykes S."/>
            <person name="Wortman J."/>
            <person name="Nusbaum C."/>
            <person name="Birren B."/>
        </authorList>
    </citation>
    <scope>NUCLEOTIDE SEQUENCE [LARGE SCALE GENOMIC DNA]</scope>
    <source>
        <strain evidence="3 4">CBS 119918</strain>
    </source>
</reference>
<evidence type="ECO:0000256" key="2">
    <source>
        <dbReference type="ARBA" id="ARBA00023002"/>
    </source>
</evidence>